<dbReference type="InterPro" id="IPR001638">
    <property type="entry name" value="Solute-binding_3/MltF_N"/>
</dbReference>
<proteinExistence type="predicted"/>
<gene>
    <name evidence="2" type="ORF">H0A36_19145</name>
</gene>
<protein>
    <submittedName>
        <fullName evidence="2">Transporter substrate-binding domain-containing protein</fullName>
    </submittedName>
</protein>
<dbReference type="PANTHER" id="PTHR38834">
    <property type="entry name" value="PERIPLASMIC SUBSTRATE BINDING PROTEIN FAMILY 3"/>
    <property type="match status" value="1"/>
</dbReference>
<dbReference type="SUPFAM" id="SSF53850">
    <property type="entry name" value="Periplasmic binding protein-like II"/>
    <property type="match status" value="1"/>
</dbReference>
<reference evidence="2 3" key="1">
    <citation type="submission" date="2020-07" db="EMBL/GenBank/DDBJ databases">
        <title>Endozoicomonas sp. nov., isolated from sediment.</title>
        <authorList>
            <person name="Gu T."/>
        </authorList>
    </citation>
    <scope>NUCLEOTIDE SEQUENCE [LARGE SCALE GENOMIC DNA]</scope>
    <source>
        <strain evidence="2 3">SM1973</strain>
    </source>
</reference>
<feature type="domain" description="Solute-binding protein family 3/N-terminal" evidence="1">
    <location>
        <begin position="28"/>
        <end position="248"/>
    </location>
</feature>
<keyword evidence="3" id="KW-1185">Reference proteome</keyword>
<accession>A0A853IF74</accession>
<dbReference type="PANTHER" id="PTHR38834:SF3">
    <property type="entry name" value="SOLUTE-BINDING PROTEIN FAMILY 3_N-TERMINAL DOMAIN-CONTAINING PROTEIN"/>
    <property type="match status" value="1"/>
</dbReference>
<dbReference type="SMART" id="SM00062">
    <property type="entry name" value="PBPb"/>
    <property type="match status" value="1"/>
</dbReference>
<dbReference type="EMBL" id="JACCKB010000035">
    <property type="protein sequence ID" value="NYZ68137.1"/>
    <property type="molecule type" value="Genomic_DNA"/>
</dbReference>
<evidence type="ECO:0000313" key="3">
    <source>
        <dbReference type="Proteomes" id="UP000569732"/>
    </source>
</evidence>
<dbReference type="AlphaFoldDB" id="A0A853IF74"/>
<dbReference type="Proteomes" id="UP000569732">
    <property type="component" value="Unassembled WGS sequence"/>
</dbReference>
<name>A0A853IF74_9GAMM</name>
<evidence type="ECO:0000313" key="2">
    <source>
        <dbReference type="EMBL" id="NYZ68137.1"/>
    </source>
</evidence>
<dbReference type="Pfam" id="PF00497">
    <property type="entry name" value="SBP_bac_3"/>
    <property type="match status" value="1"/>
</dbReference>
<evidence type="ECO:0000259" key="1">
    <source>
        <dbReference type="SMART" id="SM00062"/>
    </source>
</evidence>
<sequence>MACMNINRIFLIVFFALSYISSLAYANKLKIITEEYAPISFTENGKVTGLAVEVVEEILAKTNDKTKIQVLPWARGYKMVEERKNTVLFSMSATPEREKLFTLIGPIAIGKLSLYSIKGNNLSLSSLDEIGKLKVGVTREGFAEQLLTKQGVTNLKQAIKPLTNAQKLMNKRIDLWAVSSVTVGDILKQAGFSLLDIEKKYTFFEDKLYICFSKNSDQKVVTLWLATLKAMKQDGSFSTIYKRWFPTEEPPLEVERIGI</sequence>
<dbReference type="Gene3D" id="3.40.190.10">
    <property type="entry name" value="Periplasmic binding protein-like II"/>
    <property type="match status" value="2"/>
</dbReference>
<dbReference type="RefSeq" id="WP_180570155.1">
    <property type="nucleotide sequence ID" value="NZ_JACCKB010000035.1"/>
</dbReference>
<organism evidence="2 3">
    <name type="scientific">Spartinivicinus marinus</name>
    <dbReference type="NCBI Taxonomy" id="2994442"/>
    <lineage>
        <taxon>Bacteria</taxon>
        <taxon>Pseudomonadati</taxon>
        <taxon>Pseudomonadota</taxon>
        <taxon>Gammaproteobacteria</taxon>
        <taxon>Oceanospirillales</taxon>
        <taxon>Zooshikellaceae</taxon>
        <taxon>Spartinivicinus</taxon>
    </lineage>
</organism>
<comment type="caution">
    <text evidence="2">The sequence shown here is derived from an EMBL/GenBank/DDBJ whole genome shotgun (WGS) entry which is preliminary data.</text>
</comment>